<dbReference type="AlphaFoldDB" id="A0A9D1LPV2"/>
<comment type="caution">
    <text evidence="16">The sequence shown here is derived from an EMBL/GenBank/DDBJ whole genome shotgun (WGS) entry which is preliminary data.</text>
</comment>
<dbReference type="InterPro" id="IPR008268">
    <property type="entry name" value="Peptidase_S16_AS"/>
</dbReference>
<evidence type="ECO:0000256" key="13">
    <source>
        <dbReference type="RuleBase" id="RU000591"/>
    </source>
</evidence>
<evidence type="ECO:0000256" key="6">
    <source>
        <dbReference type="ARBA" id="ARBA00022825"/>
    </source>
</evidence>
<keyword evidence="5 9" id="KW-0378">Hydrolase</keyword>
<dbReference type="Gene3D" id="1.20.5.5270">
    <property type="match status" value="1"/>
</dbReference>
<evidence type="ECO:0000256" key="12">
    <source>
        <dbReference type="PROSITE-ProRule" id="PRU01122"/>
    </source>
</evidence>
<dbReference type="Gene3D" id="3.40.50.300">
    <property type="entry name" value="P-loop containing nucleotide triphosphate hydrolases"/>
    <property type="match status" value="1"/>
</dbReference>
<dbReference type="EC" id="3.4.21.53" evidence="9"/>
<evidence type="ECO:0000256" key="11">
    <source>
        <dbReference type="PIRSR" id="PIRSR001174-2"/>
    </source>
</evidence>
<reference evidence="16" key="1">
    <citation type="submission" date="2020-10" db="EMBL/GenBank/DDBJ databases">
        <authorList>
            <person name="Gilroy R."/>
        </authorList>
    </citation>
    <scope>NUCLEOTIDE SEQUENCE</scope>
    <source>
        <strain evidence="16">ChiSxjej2B14-8506</strain>
    </source>
</reference>
<dbReference type="GO" id="GO:0043565">
    <property type="term" value="F:sequence-specific DNA binding"/>
    <property type="evidence" value="ECO:0007669"/>
    <property type="project" value="UniProtKB-UniRule"/>
</dbReference>
<evidence type="ECO:0000256" key="5">
    <source>
        <dbReference type="ARBA" id="ARBA00022801"/>
    </source>
</evidence>
<feature type="domain" description="Lon proteolytic" evidence="14">
    <location>
        <begin position="580"/>
        <end position="761"/>
    </location>
</feature>
<dbReference type="NCBIfam" id="TIGR00763">
    <property type="entry name" value="lon"/>
    <property type="match status" value="1"/>
</dbReference>
<keyword evidence="4 9" id="KW-0547">Nucleotide-binding</keyword>
<dbReference type="Proteomes" id="UP000824123">
    <property type="component" value="Unassembled WGS sequence"/>
</dbReference>
<dbReference type="GO" id="GO:0006515">
    <property type="term" value="P:protein quality control for misfolded or incompletely synthesized proteins"/>
    <property type="evidence" value="ECO:0007669"/>
    <property type="project" value="UniProtKB-UniRule"/>
</dbReference>
<comment type="similarity">
    <text evidence="9 12 13">Belongs to the peptidase S16 family.</text>
</comment>
<dbReference type="PIRSF" id="PIRSF001174">
    <property type="entry name" value="Lon_proteas"/>
    <property type="match status" value="1"/>
</dbReference>
<gene>
    <name evidence="9 16" type="primary">lon</name>
    <name evidence="16" type="ORF">IAC59_01195</name>
</gene>
<feature type="active site" evidence="9 10">
    <location>
        <position position="710"/>
    </location>
</feature>
<dbReference type="InterPro" id="IPR027417">
    <property type="entry name" value="P-loop_NTPase"/>
</dbReference>
<dbReference type="InterPro" id="IPR008269">
    <property type="entry name" value="Lon_proteolytic"/>
</dbReference>
<dbReference type="InterPro" id="IPR027543">
    <property type="entry name" value="Lon_bac"/>
</dbReference>
<dbReference type="Pfam" id="PF05362">
    <property type="entry name" value="Lon_C"/>
    <property type="match status" value="1"/>
</dbReference>
<comment type="catalytic activity">
    <reaction evidence="9 12">
        <text>Hydrolysis of proteins in presence of ATP.</text>
        <dbReference type="EC" id="3.4.21.53"/>
    </reaction>
</comment>
<proteinExistence type="evidence at transcript level"/>
<evidence type="ECO:0000256" key="9">
    <source>
        <dbReference type="HAMAP-Rule" id="MF_01973"/>
    </source>
</evidence>
<feature type="active site" evidence="9 10">
    <location>
        <position position="667"/>
    </location>
</feature>
<dbReference type="GO" id="GO:0016887">
    <property type="term" value="F:ATP hydrolysis activity"/>
    <property type="evidence" value="ECO:0007669"/>
    <property type="project" value="UniProtKB-UniRule"/>
</dbReference>
<dbReference type="Gene3D" id="3.30.230.10">
    <property type="match status" value="1"/>
</dbReference>
<dbReference type="SUPFAM" id="SSF88697">
    <property type="entry name" value="PUA domain-like"/>
    <property type="match status" value="1"/>
</dbReference>
<dbReference type="InterPro" id="IPR015947">
    <property type="entry name" value="PUA-like_sf"/>
</dbReference>
<comment type="subcellular location">
    <subcellularLocation>
        <location evidence="1 9">Cytoplasm</location>
    </subcellularLocation>
</comment>
<keyword evidence="8 9" id="KW-0346">Stress response</keyword>
<keyword evidence="7 9" id="KW-0067">ATP-binding</keyword>
<dbReference type="PRINTS" id="PR00830">
    <property type="entry name" value="ENDOLAPTASE"/>
</dbReference>
<dbReference type="InterPro" id="IPR046336">
    <property type="entry name" value="Lon_prtase_N_sf"/>
</dbReference>
<keyword evidence="6 9" id="KW-0720">Serine protease</keyword>
<evidence type="ECO:0000259" key="15">
    <source>
        <dbReference type="PROSITE" id="PS51787"/>
    </source>
</evidence>
<evidence type="ECO:0000259" key="14">
    <source>
        <dbReference type="PROSITE" id="PS51786"/>
    </source>
</evidence>
<feature type="domain" description="Lon N-terminal" evidence="15">
    <location>
        <begin position="1"/>
        <end position="193"/>
    </location>
</feature>
<dbReference type="PANTHER" id="PTHR10046">
    <property type="entry name" value="ATP DEPENDENT LON PROTEASE FAMILY MEMBER"/>
    <property type="match status" value="1"/>
</dbReference>
<dbReference type="SMART" id="SM00382">
    <property type="entry name" value="AAA"/>
    <property type="match status" value="1"/>
</dbReference>
<evidence type="ECO:0000256" key="1">
    <source>
        <dbReference type="ARBA" id="ARBA00004496"/>
    </source>
</evidence>
<dbReference type="Gene3D" id="2.30.130.40">
    <property type="entry name" value="LON domain-like"/>
    <property type="match status" value="1"/>
</dbReference>
<evidence type="ECO:0000256" key="4">
    <source>
        <dbReference type="ARBA" id="ARBA00022741"/>
    </source>
</evidence>
<organism evidence="16 17">
    <name type="scientific">Candidatus Fimadaptatus faecigallinarum</name>
    <dbReference type="NCBI Taxonomy" id="2840814"/>
    <lineage>
        <taxon>Bacteria</taxon>
        <taxon>Bacillati</taxon>
        <taxon>Bacillota</taxon>
        <taxon>Clostridia</taxon>
        <taxon>Eubacteriales</taxon>
        <taxon>Candidatus Fimadaptatus</taxon>
    </lineage>
</organism>
<dbReference type="InterPro" id="IPR014721">
    <property type="entry name" value="Ribsml_uS5_D2-typ_fold_subgr"/>
</dbReference>
<evidence type="ECO:0000256" key="7">
    <source>
        <dbReference type="ARBA" id="ARBA00022840"/>
    </source>
</evidence>
<accession>A0A9D1LPV2</accession>
<protein>
    <recommendedName>
        <fullName evidence="9">Lon protease</fullName>
        <ecNumber evidence="9">3.4.21.53</ecNumber>
    </recommendedName>
    <alternativeName>
        <fullName evidence="9">ATP-dependent protease La</fullName>
    </alternativeName>
</protein>
<evidence type="ECO:0000256" key="10">
    <source>
        <dbReference type="PIRSR" id="PIRSR001174-1"/>
    </source>
</evidence>
<evidence type="ECO:0000313" key="17">
    <source>
        <dbReference type="Proteomes" id="UP000824123"/>
    </source>
</evidence>
<evidence type="ECO:0000256" key="2">
    <source>
        <dbReference type="ARBA" id="ARBA00022490"/>
    </source>
</evidence>
<dbReference type="FunFam" id="3.40.50.300:FF:000382">
    <property type="entry name" value="Lon protease homolog 2, peroxisomal"/>
    <property type="match status" value="1"/>
</dbReference>
<dbReference type="HAMAP" id="MF_01973">
    <property type="entry name" value="lon_bact"/>
    <property type="match status" value="1"/>
</dbReference>
<comment type="induction">
    <text evidence="9">By heat shock.</text>
</comment>
<dbReference type="GO" id="GO:0034605">
    <property type="term" value="P:cellular response to heat"/>
    <property type="evidence" value="ECO:0007669"/>
    <property type="project" value="UniProtKB-UniRule"/>
</dbReference>
<dbReference type="Pfam" id="PF22667">
    <property type="entry name" value="Lon_lid"/>
    <property type="match status" value="1"/>
</dbReference>
<dbReference type="InterPro" id="IPR004815">
    <property type="entry name" value="Lon_bac/euk-typ"/>
</dbReference>
<dbReference type="GO" id="GO:0004252">
    <property type="term" value="F:serine-type endopeptidase activity"/>
    <property type="evidence" value="ECO:0007669"/>
    <property type="project" value="UniProtKB-UniRule"/>
</dbReference>
<dbReference type="GO" id="GO:0005737">
    <property type="term" value="C:cytoplasm"/>
    <property type="evidence" value="ECO:0007669"/>
    <property type="project" value="UniProtKB-SubCell"/>
</dbReference>
<dbReference type="EMBL" id="DVNK01000009">
    <property type="protein sequence ID" value="HIU45858.1"/>
    <property type="molecule type" value="Genomic_DNA"/>
</dbReference>
<dbReference type="InterPro" id="IPR003111">
    <property type="entry name" value="Lon_prtase_N"/>
</dbReference>
<keyword evidence="2 9" id="KW-0963">Cytoplasm</keyword>
<dbReference type="InterPro" id="IPR003959">
    <property type="entry name" value="ATPase_AAA_core"/>
</dbReference>
<dbReference type="CDD" id="cd19500">
    <property type="entry name" value="RecA-like_Lon"/>
    <property type="match status" value="1"/>
</dbReference>
<dbReference type="GO" id="GO:0005524">
    <property type="term" value="F:ATP binding"/>
    <property type="evidence" value="ECO:0007669"/>
    <property type="project" value="UniProtKB-UniRule"/>
</dbReference>
<dbReference type="Pfam" id="PF02190">
    <property type="entry name" value="LON_substr_bdg"/>
    <property type="match status" value="1"/>
</dbReference>
<dbReference type="PROSITE" id="PS51787">
    <property type="entry name" value="LON_N"/>
    <property type="match status" value="1"/>
</dbReference>
<feature type="binding site" evidence="9 11">
    <location>
        <begin position="343"/>
        <end position="350"/>
    </location>
    <ligand>
        <name>ATP</name>
        <dbReference type="ChEBI" id="CHEBI:30616"/>
    </ligand>
</feature>
<dbReference type="InterPro" id="IPR020568">
    <property type="entry name" value="Ribosomal_Su5_D2-typ_SF"/>
</dbReference>
<evidence type="ECO:0000256" key="3">
    <source>
        <dbReference type="ARBA" id="ARBA00022670"/>
    </source>
</evidence>
<keyword evidence="3 9" id="KW-0645">Protease</keyword>
<sequence>MIALRGMVVFPGEPVRLEVGREKSRAAVEAAFAAKQPVLLVAQRDDEVEEPLLKDMYMVGTIANIMSVVKLPRGVLSIGVQGISRAVLVDIRRFRPYEIARAQRVADRRAMSEVKLEAYMNVARSLVKRISDSVDTIPEHYLRKLESEQDPSRLADMLATHMINHVPERIKLLETAEVGARLDAVCRMLNRTQQLIEIEASVQKRVSEQIDKSQKEYYLREQIRAIQKELGDREAGDVTEYREKLKRLPLNAEARDKVERELERLESMAPGTPEIAIASTYVEWILSLPWGKRQLAPIDTVRARKTLDKDHYGLERVKQRLIEYLAVRALKNDMKGPCLCLVGPPGVGKTSIAQSIARALKRPLAHVSLGGVRDEAEIRGHRRTYVGAIPGRIISAIRQAGSMTPVFLLDEIDKMGADYKGDPASAMLEVLDGEQNFAFRDHYLEIPFDLSGVLFIMTANSLDTIPRPLLDRMEVIEIEGYTSGEKLEIARGHLLGKQLKEHGLDKRRVKLRDDAIEALIDGYTREAGVRQLEREIGALCRKAACRFIEDKDLKHITITCDDLKPMLGTPRYHRQEPDREPEVGTVNGLAWTAAGGETLAVEAAVMPGNGHLDLTGQLGDVMQESARAALSVIRMRSDALGLDSDFYKKSDLHIHVPEGAVPKDGPSAGVTITCALASALTGRPARQDVAMTGEITLRGKVLPIGGVKEKVLAAHRMGIHTVLLPRDNASDLDEIPGEVRAKLDVKLIGSVEQALDTVLVKPQ</sequence>
<evidence type="ECO:0000256" key="8">
    <source>
        <dbReference type="ARBA" id="ARBA00023016"/>
    </source>
</evidence>
<dbReference type="InterPro" id="IPR003593">
    <property type="entry name" value="AAA+_ATPase"/>
</dbReference>
<evidence type="ECO:0000313" key="16">
    <source>
        <dbReference type="EMBL" id="HIU45858.1"/>
    </source>
</evidence>
<name>A0A9D1LPV2_9FIRM</name>
<dbReference type="PROSITE" id="PS51786">
    <property type="entry name" value="LON_PROTEOLYTIC"/>
    <property type="match status" value="1"/>
</dbReference>
<dbReference type="InterPro" id="IPR027065">
    <property type="entry name" value="Lon_Prtase"/>
</dbReference>
<dbReference type="SUPFAM" id="SSF54211">
    <property type="entry name" value="Ribosomal protein S5 domain 2-like"/>
    <property type="match status" value="1"/>
</dbReference>
<dbReference type="Gene3D" id="1.20.58.1480">
    <property type="match status" value="1"/>
</dbReference>
<reference evidence="16" key="2">
    <citation type="journal article" date="2021" name="PeerJ">
        <title>Extensive microbial diversity within the chicken gut microbiome revealed by metagenomics and culture.</title>
        <authorList>
            <person name="Gilroy R."/>
            <person name="Ravi A."/>
            <person name="Getino M."/>
            <person name="Pursley I."/>
            <person name="Horton D.L."/>
            <person name="Alikhan N.F."/>
            <person name="Baker D."/>
            <person name="Gharbi K."/>
            <person name="Hall N."/>
            <person name="Watson M."/>
            <person name="Adriaenssens E.M."/>
            <person name="Foster-Nyarko E."/>
            <person name="Jarju S."/>
            <person name="Secka A."/>
            <person name="Antonio M."/>
            <person name="Oren A."/>
            <person name="Chaudhuri R.R."/>
            <person name="La Ragione R."/>
            <person name="Hildebrand F."/>
            <person name="Pallen M.J."/>
        </authorList>
    </citation>
    <scope>NUCLEOTIDE SEQUENCE</scope>
    <source>
        <strain evidence="16">ChiSxjej2B14-8506</strain>
    </source>
</reference>
<dbReference type="Pfam" id="PF00004">
    <property type="entry name" value="AAA"/>
    <property type="match status" value="1"/>
</dbReference>
<dbReference type="GO" id="GO:0004176">
    <property type="term" value="F:ATP-dependent peptidase activity"/>
    <property type="evidence" value="ECO:0007669"/>
    <property type="project" value="UniProtKB-UniRule"/>
</dbReference>
<dbReference type="SUPFAM" id="SSF52540">
    <property type="entry name" value="P-loop containing nucleoside triphosphate hydrolases"/>
    <property type="match status" value="1"/>
</dbReference>
<dbReference type="PROSITE" id="PS01046">
    <property type="entry name" value="LON_SER"/>
    <property type="match status" value="1"/>
</dbReference>
<comment type="subunit">
    <text evidence="9">Homohexamer. Organized in a ring with a central cavity.</text>
</comment>
<dbReference type="InterPro" id="IPR054594">
    <property type="entry name" value="Lon_lid"/>
</dbReference>
<dbReference type="Gene3D" id="1.10.8.60">
    <property type="match status" value="1"/>
</dbReference>
<dbReference type="SMART" id="SM00464">
    <property type="entry name" value="LON"/>
    <property type="match status" value="1"/>
</dbReference>
<comment type="function">
    <text evidence="9">ATP-dependent serine protease that mediates the selective degradation of mutant and abnormal proteins as well as certain short-lived regulatory proteins. Required for cellular homeostasis and for survival from DNA damage and developmental changes induced by stress. Degrades polypeptides processively to yield small peptide fragments that are 5 to 10 amino acids long. Binds to DNA in a double-stranded, site-specific manner.</text>
</comment>